<protein>
    <submittedName>
        <fullName evidence="2">Uncharacterized protein</fullName>
    </submittedName>
</protein>
<evidence type="ECO:0000313" key="3">
    <source>
        <dbReference type="Proteomes" id="UP000580891"/>
    </source>
</evidence>
<dbReference type="AlphaFoldDB" id="A0A7V9Z1E4"/>
<gene>
    <name evidence="2" type="ORF">HNQ85_002607</name>
</gene>
<sequence length="117" mass="12375">MGSNKDKKRKKDNNKKESKEDISFKHDKDGLKIYINIYNTNNLANEGGNAGVKQKASEGGQNLTGKGGENAGQGGQIAEKGSQNANQFGQIAKKGGENEIIDAINEPGAGGQVVEDE</sequence>
<dbReference type="RefSeq" id="WP_181538076.1">
    <property type="nucleotide sequence ID" value="NZ_JACDUU010000006.1"/>
</dbReference>
<evidence type="ECO:0000313" key="2">
    <source>
        <dbReference type="EMBL" id="MBA2872298.1"/>
    </source>
</evidence>
<reference evidence="2 3" key="1">
    <citation type="submission" date="2020-07" db="EMBL/GenBank/DDBJ databases">
        <title>Genomic Encyclopedia of Type Strains, Phase IV (KMG-IV): sequencing the most valuable type-strain genomes for metagenomic binning, comparative biology and taxonomic classification.</title>
        <authorList>
            <person name="Goeker M."/>
        </authorList>
    </citation>
    <scope>NUCLEOTIDE SEQUENCE [LARGE SCALE GENOMIC DNA]</scope>
    <source>
        <strain evidence="2 3">DSM 25220</strain>
    </source>
</reference>
<feature type="region of interest" description="Disordered" evidence="1">
    <location>
        <begin position="47"/>
        <end position="93"/>
    </location>
</feature>
<comment type="caution">
    <text evidence="2">The sequence shown here is derived from an EMBL/GenBank/DDBJ whole genome shotgun (WGS) entry which is preliminary data.</text>
</comment>
<evidence type="ECO:0000256" key="1">
    <source>
        <dbReference type="SAM" id="MobiDB-lite"/>
    </source>
</evidence>
<feature type="compositionally biased region" description="Basic residues" evidence="1">
    <location>
        <begin position="1"/>
        <end position="13"/>
    </location>
</feature>
<name>A0A7V9Z1E4_9BACL</name>
<accession>A0A7V9Z1E4</accession>
<dbReference type="EMBL" id="JACDUU010000006">
    <property type="protein sequence ID" value="MBA2872298.1"/>
    <property type="molecule type" value="Genomic_DNA"/>
</dbReference>
<dbReference type="Proteomes" id="UP000580891">
    <property type="component" value="Unassembled WGS sequence"/>
</dbReference>
<proteinExistence type="predicted"/>
<feature type="compositionally biased region" description="Basic and acidic residues" evidence="1">
    <location>
        <begin position="14"/>
        <end position="26"/>
    </location>
</feature>
<feature type="region of interest" description="Disordered" evidence="1">
    <location>
        <begin position="1"/>
        <end position="26"/>
    </location>
</feature>
<feature type="compositionally biased region" description="Gly residues" evidence="1">
    <location>
        <begin position="65"/>
        <end position="75"/>
    </location>
</feature>
<keyword evidence="3" id="KW-1185">Reference proteome</keyword>
<organism evidence="2 3">
    <name type="scientific">[Anoxybacillus] calidus</name>
    <dbReference type="NCBI Taxonomy" id="575178"/>
    <lineage>
        <taxon>Bacteria</taxon>
        <taxon>Bacillati</taxon>
        <taxon>Bacillota</taxon>
        <taxon>Bacilli</taxon>
        <taxon>Bacillales</taxon>
        <taxon>Anoxybacillaceae</taxon>
        <taxon>Paranoxybacillus</taxon>
    </lineage>
</organism>